<dbReference type="CDD" id="cd15858">
    <property type="entry name" value="SNARE_VAM7"/>
    <property type="match status" value="1"/>
</dbReference>
<dbReference type="SMART" id="SM00397">
    <property type="entry name" value="t_SNARE"/>
    <property type="match status" value="1"/>
</dbReference>
<dbReference type="FunFam" id="1.20.5.110:FF:000058">
    <property type="entry name" value="VAM7p Vacuolar SNARE protein"/>
    <property type="match status" value="1"/>
</dbReference>
<dbReference type="PANTHER" id="PTHR22775:SF3">
    <property type="entry name" value="SORTING NEXIN-13"/>
    <property type="match status" value="1"/>
</dbReference>
<dbReference type="PROSITE" id="PS50195">
    <property type="entry name" value="PX"/>
    <property type="match status" value="1"/>
</dbReference>
<dbReference type="GO" id="GO:0000329">
    <property type="term" value="C:fungal-type vacuole membrane"/>
    <property type="evidence" value="ECO:0007669"/>
    <property type="project" value="UniProtKB-ARBA"/>
</dbReference>
<feature type="coiled-coil region" evidence="5">
    <location>
        <begin position="224"/>
        <end position="251"/>
    </location>
</feature>
<evidence type="ECO:0000259" key="8">
    <source>
        <dbReference type="PROSITE" id="PS50195"/>
    </source>
</evidence>
<name>A0AAE0DLH7_9LECA</name>
<feature type="compositionally biased region" description="Low complexity" evidence="6">
    <location>
        <begin position="265"/>
        <end position="285"/>
    </location>
</feature>
<feature type="compositionally biased region" description="Polar residues" evidence="6">
    <location>
        <begin position="72"/>
        <end position="81"/>
    </location>
</feature>
<dbReference type="SUPFAM" id="SSF64268">
    <property type="entry name" value="PX domain"/>
    <property type="match status" value="1"/>
</dbReference>
<dbReference type="SUPFAM" id="SSF58038">
    <property type="entry name" value="SNARE fusion complex"/>
    <property type="match status" value="1"/>
</dbReference>
<comment type="function">
    <text evidence="4">Essential for proper morphogenesis of the vacuole. May exist as structural reinforcement on the surface of the vacuolar membrane and be required for maintenance against rupture by osmotic pressure.</text>
</comment>
<feature type="region of interest" description="Disordered" evidence="6">
    <location>
        <begin position="1"/>
        <end position="20"/>
    </location>
</feature>
<dbReference type="Pfam" id="PF00787">
    <property type="entry name" value="PX"/>
    <property type="match status" value="1"/>
</dbReference>
<dbReference type="GO" id="GO:0016192">
    <property type="term" value="P:vesicle-mediated transport"/>
    <property type="evidence" value="ECO:0007669"/>
    <property type="project" value="UniProtKB-ARBA"/>
</dbReference>
<keyword evidence="2" id="KW-0926">Vacuole</keyword>
<evidence type="ECO:0000256" key="2">
    <source>
        <dbReference type="ARBA" id="ARBA00022554"/>
    </source>
</evidence>
<evidence type="ECO:0000256" key="4">
    <source>
        <dbReference type="ARBA" id="ARBA00054927"/>
    </source>
</evidence>
<comment type="caution">
    <text evidence="9">The sequence shown here is derived from an EMBL/GenBank/DDBJ whole genome shotgun (WGS) entry which is preliminary data.</text>
</comment>
<dbReference type="InterPro" id="IPR036871">
    <property type="entry name" value="PX_dom_sf"/>
</dbReference>
<evidence type="ECO:0000256" key="3">
    <source>
        <dbReference type="ARBA" id="ARBA00023054"/>
    </source>
</evidence>
<dbReference type="CDD" id="cd06897">
    <property type="entry name" value="PX_SNARE"/>
    <property type="match status" value="1"/>
</dbReference>
<evidence type="ECO:0000256" key="5">
    <source>
        <dbReference type="SAM" id="Coils"/>
    </source>
</evidence>
<dbReference type="SMART" id="SM00312">
    <property type="entry name" value="PX"/>
    <property type="match status" value="1"/>
</dbReference>
<reference evidence="9" key="1">
    <citation type="submission" date="2022-11" db="EMBL/GenBank/DDBJ databases">
        <title>Chromosomal genome sequence assembly and mating type (MAT) locus characterization of the leprose asexual lichenized fungus Lepraria neglecta (Nyl.) Erichsen.</title>
        <authorList>
            <person name="Allen J.L."/>
            <person name="Pfeffer B."/>
        </authorList>
    </citation>
    <scope>NUCLEOTIDE SEQUENCE</scope>
    <source>
        <strain evidence="9">Allen 5258</strain>
    </source>
</reference>
<feature type="compositionally biased region" description="Low complexity" evidence="6">
    <location>
        <begin position="8"/>
        <end position="20"/>
    </location>
</feature>
<evidence type="ECO:0000256" key="6">
    <source>
        <dbReference type="SAM" id="MobiDB-lite"/>
    </source>
</evidence>
<dbReference type="EMBL" id="JASNWA010000006">
    <property type="protein sequence ID" value="KAK3174227.1"/>
    <property type="molecule type" value="Genomic_DNA"/>
</dbReference>
<evidence type="ECO:0008006" key="11">
    <source>
        <dbReference type="Google" id="ProtNLM"/>
    </source>
</evidence>
<feature type="domain" description="PX" evidence="8">
    <location>
        <begin position="4"/>
        <end position="120"/>
    </location>
</feature>
<organism evidence="9 10">
    <name type="scientific">Lepraria neglecta</name>
    <dbReference type="NCBI Taxonomy" id="209136"/>
    <lineage>
        <taxon>Eukaryota</taxon>
        <taxon>Fungi</taxon>
        <taxon>Dikarya</taxon>
        <taxon>Ascomycota</taxon>
        <taxon>Pezizomycotina</taxon>
        <taxon>Lecanoromycetes</taxon>
        <taxon>OSLEUM clade</taxon>
        <taxon>Lecanoromycetidae</taxon>
        <taxon>Lecanorales</taxon>
        <taxon>Lecanorineae</taxon>
        <taxon>Stereocaulaceae</taxon>
        <taxon>Lepraria</taxon>
    </lineage>
</organism>
<accession>A0AAE0DLH7</accession>
<proteinExistence type="predicted"/>
<dbReference type="PROSITE" id="PS50192">
    <property type="entry name" value="T_SNARE"/>
    <property type="match status" value="1"/>
</dbReference>
<evidence type="ECO:0000313" key="9">
    <source>
        <dbReference type="EMBL" id="KAK3174227.1"/>
    </source>
</evidence>
<dbReference type="Proteomes" id="UP001276659">
    <property type="component" value="Unassembled WGS sequence"/>
</dbReference>
<feature type="region of interest" description="Disordered" evidence="6">
    <location>
        <begin position="64"/>
        <end position="83"/>
    </location>
</feature>
<evidence type="ECO:0000256" key="1">
    <source>
        <dbReference type="ARBA" id="ARBA00004116"/>
    </source>
</evidence>
<dbReference type="GO" id="GO:0097576">
    <property type="term" value="P:vacuole fusion"/>
    <property type="evidence" value="ECO:0007669"/>
    <property type="project" value="UniProtKB-ARBA"/>
</dbReference>
<keyword evidence="3 5" id="KW-0175">Coiled coil</keyword>
<dbReference type="GO" id="GO:0007034">
    <property type="term" value="P:vacuolar transport"/>
    <property type="evidence" value="ECO:0007669"/>
    <property type="project" value="UniProtKB-ARBA"/>
</dbReference>
<dbReference type="PANTHER" id="PTHR22775">
    <property type="entry name" value="SORTING NEXIN"/>
    <property type="match status" value="1"/>
</dbReference>
<dbReference type="AlphaFoldDB" id="A0AAE0DLH7"/>
<keyword evidence="10" id="KW-1185">Reference proteome</keyword>
<comment type="subcellular location">
    <subcellularLocation>
        <location evidence="1">Vacuole</location>
    </subcellularLocation>
</comment>
<feature type="region of interest" description="Disordered" evidence="6">
    <location>
        <begin position="265"/>
        <end position="299"/>
    </location>
</feature>
<dbReference type="Gene3D" id="3.30.1520.10">
    <property type="entry name" value="Phox-like domain"/>
    <property type="match status" value="1"/>
</dbReference>
<evidence type="ECO:0000313" key="10">
    <source>
        <dbReference type="Proteomes" id="UP001276659"/>
    </source>
</evidence>
<sequence length="379" mass="40967">MSPNLEISIPTTSTSTSGTSKPYTIYNVTLRLPLRTLTLQKRYSDFTTLHTSLTSLAGGTLPPAPLPPKSWFTRTTSSPELTETRRKGLEAYLNAINESDDGRWRDTSAWRTFLNLPSSNSSKSSLASTLYSTINGPGSNAPITDPVAWLDHHRELKSQLHDARLNLTRRDQASTAQAQHEASVQAKKCLVRAGTMISALETGLQNLGSSSSIRGGASLGEGELRRRKDLLSSAKREREGLENLLSAMAAKSAVDATVANASDTTSLLSSNTSNTNGTNPTSTSSHNGRPTGGRVLGKETSKTRALDNQGVLQLQKQMMAEQDKDVDVLAAAVRRQRELGIQIQEELEVQKDLLGLLDEDVGRVGGKMDVARKRVGKIS</sequence>
<dbReference type="InterPro" id="IPR001683">
    <property type="entry name" value="PX_dom"/>
</dbReference>
<dbReference type="GO" id="GO:0035091">
    <property type="term" value="F:phosphatidylinositol binding"/>
    <property type="evidence" value="ECO:0007669"/>
    <property type="project" value="InterPro"/>
</dbReference>
<protein>
    <recommendedName>
        <fullName evidence="11">Phox-like protein</fullName>
    </recommendedName>
</protein>
<feature type="domain" description="T-SNARE coiled-coil homology" evidence="7">
    <location>
        <begin position="316"/>
        <end position="378"/>
    </location>
</feature>
<gene>
    <name evidence="9" type="ORF">OEA41_001471</name>
</gene>
<dbReference type="Gene3D" id="1.20.5.110">
    <property type="match status" value="1"/>
</dbReference>
<evidence type="ECO:0000259" key="7">
    <source>
        <dbReference type="PROSITE" id="PS50192"/>
    </source>
</evidence>
<dbReference type="InterPro" id="IPR000727">
    <property type="entry name" value="T_SNARE_dom"/>
</dbReference>